<evidence type="ECO:0000313" key="1">
    <source>
        <dbReference type="EMBL" id="GAB0188351.1"/>
    </source>
</evidence>
<organism evidence="1 2">
    <name type="scientific">Grus japonensis</name>
    <name type="common">Japanese crane</name>
    <name type="synonym">Red-crowned crane</name>
    <dbReference type="NCBI Taxonomy" id="30415"/>
    <lineage>
        <taxon>Eukaryota</taxon>
        <taxon>Metazoa</taxon>
        <taxon>Chordata</taxon>
        <taxon>Craniata</taxon>
        <taxon>Vertebrata</taxon>
        <taxon>Euteleostomi</taxon>
        <taxon>Archelosauria</taxon>
        <taxon>Archosauria</taxon>
        <taxon>Dinosauria</taxon>
        <taxon>Saurischia</taxon>
        <taxon>Theropoda</taxon>
        <taxon>Coelurosauria</taxon>
        <taxon>Aves</taxon>
        <taxon>Neognathae</taxon>
        <taxon>Neoaves</taxon>
        <taxon>Gruiformes</taxon>
        <taxon>Gruidae</taxon>
        <taxon>Grus</taxon>
    </lineage>
</organism>
<keyword evidence="2" id="KW-1185">Reference proteome</keyword>
<comment type="caution">
    <text evidence="1">The sequence shown here is derived from an EMBL/GenBank/DDBJ whole genome shotgun (WGS) entry which is preliminary data.</text>
</comment>
<reference evidence="1 2" key="1">
    <citation type="submission" date="2024-06" db="EMBL/GenBank/DDBJ databases">
        <title>The draft genome of Grus japonensis, version 3.</title>
        <authorList>
            <person name="Nabeshima K."/>
            <person name="Suzuki S."/>
            <person name="Onuma M."/>
        </authorList>
    </citation>
    <scope>NUCLEOTIDE SEQUENCE [LARGE SCALE GENOMIC DNA]</scope>
    <source>
        <strain evidence="1 2">451A</strain>
    </source>
</reference>
<proteinExistence type="predicted"/>
<accession>A0ABC9WSD2</accession>
<evidence type="ECO:0000313" key="2">
    <source>
        <dbReference type="Proteomes" id="UP001623348"/>
    </source>
</evidence>
<dbReference type="Proteomes" id="UP001623348">
    <property type="component" value="Unassembled WGS sequence"/>
</dbReference>
<dbReference type="AlphaFoldDB" id="A0ABC9WSD2"/>
<sequence length="91" mass="10321">MHQYMLWATQLKSSFAEKDLGVAKLNMSHQSALAAKKVNGILGCIRRNMASKLRQVIIPLYSRGTIAVLIIFEAQKIVDVIFGRRYQQDID</sequence>
<protein>
    <submittedName>
        <fullName evidence="1">Uncharacterized protein</fullName>
    </submittedName>
</protein>
<dbReference type="EMBL" id="BAAFJT010000004">
    <property type="protein sequence ID" value="GAB0188351.1"/>
    <property type="molecule type" value="Genomic_DNA"/>
</dbReference>
<gene>
    <name evidence="1" type="ORF">GRJ2_001300400</name>
</gene>
<name>A0ABC9WSD2_GRUJA</name>